<dbReference type="GO" id="GO:0012505">
    <property type="term" value="C:endomembrane system"/>
    <property type="evidence" value="ECO:0007669"/>
    <property type="project" value="UniProtKB-SubCell"/>
</dbReference>
<dbReference type="Proteomes" id="UP000035909">
    <property type="component" value="Unassembled WGS sequence"/>
</dbReference>
<proteinExistence type="predicted"/>
<feature type="transmembrane region" description="Helical" evidence="5">
    <location>
        <begin position="95"/>
        <end position="122"/>
    </location>
</feature>
<dbReference type="Gene3D" id="1.20.120.1630">
    <property type="match status" value="1"/>
</dbReference>
<keyword evidence="2 5" id="KW-0812">Transmembrane</keyword>
<dbReference type="OrthoDB" id="9811969at2"/>
<evidence type="ECO:0000313" key="7">
    <source>
        <dbReference type="Proteomes" id="UP000035909"/>
    </source>
</evidence>
<dbReference type="RefSeq" id="WP_047886662.1">
    <property type="nucleotide sequence ID" value="NZ_LDOU01000019.1"/>
</dbReference>
<comment type="subcellular location">
    <subcellularLocation>
        <location evidence="1">Endomembrane system</location>
        <topology evidence="1">Multi-pass membrane protein</topology>
    </subcellularLocation>
</comment>
<evidence type="ECO:0000313" key="6">
    <source>
        <dbReference type="EMBL" id="KLV06833.1"/>
    </source>
</evidence>
<accession>A0A0J1H528</accession>
<reference evidence="6 7" key="1">
    <citation type="submission" date="2015-05" db="EMBL/GenBank/DDBJ databases">
        <title>Photobacterium galathea sp. nov.</title>
        <authorList>
            <person name="Machado H."/>
            <person name="Gram L."/>
        </authorList>
    </citation>
    <scope>NUCLEOTIDE SEQUENCE [LARGE SCALE GENOMIC DNA]</scope>
    <source>
        <strain evidence="6 7">DSM 22954</strain>
    </source>
</reference>
<dbReference type="STRING" id="320778.ABT57_18020"/>
<evidence type="ECO:0000256" key="2">
    <source>
        <dbReference type="ARBA" id="ARBA00022692"/>
    </source>
</evidence>
<dbReference type="EMBL" id="LDOU01000019">
    <property type="protein sequence ID" value="KLV06833.1"/>
    <property type="molecule type" value="Genomic_DNA"/>
</dbReference>
<keyword evidence="3 5" id="KW-1133">Transmembrane helix</keyword>
<comment type="caution">
    <text evidence="6">The sequence shown here is derived from an EMBL/GenBank/DDBJ whole genome shotgun (WGS) entry which is preliminary data.</text>
</comment>
<evidence type="ECO:0000256" key="4">
    <source>
        <dbReference type="ARBA" id="ARBA00023136"/>
    </source>
</evidence>
<dbReference type="PANTHER" id="PTHR12714">
    <property type="entry name" value="PROTEIN-S ISOPRENYLCYSTEINE O-METHYLTRANSFERASE"/>
    <property type="match status" value="1"/>
</dbReference>
<keyword evidence="4 5" id="KW-0472">Membrane</keyword>
<dbReference type="InterPro" id="IPR007318">
    <property type="entry name" value="Phopholipid_MeTrfase"/>
</dbReference>
<evidence type="ECO:0000256" key="1">
    <source>
        <dbReference type="ARBA" id="ARBA00004127"/>
    </source>
</evidence>
<gene>
    <name evidence="6" type="ORF">ABT57_18020</name>
</gene>
<keyword evidence="7" id="KW-1185">Reference proteome</keyword>
<dbReference type="Pfam" id="PF04191">
    <property type="entry name" value="PEMT"/>
    <property type="match status" value="1"/>
</dbReference>
<protein>
    <recommendedName>
        <fullName evidence="8">Isoprenylcysteine carboxyl methyltransferase</fullName>
    </recommendedName>
</protein>
<dbReference type="AlphaFoldDB" id="A0A0J1H528"/>
<dbReference type="PATRIC" id="fig|320778.3.peg.3917"/>
<evidence type="ECO:0008006" key="8">
    <source>
        <dbReference type="Google" id="ProtNLM"/>
    </source>
</evidence>
<organism evidence="6 7">
    <name type="scientific">Photobacterium ganghwense</name>
    <dbReference type="NCBI Taxonomy" id="320778"/>
    <lineage>
        <taxon>Bacteria</taxon>
        <taxon>Pseudomonadati</taxon>
        <taxon>Pseudomonadota</taxon>
        <taxon>Gammaproteobacteria</taxon>
        <taxon>Vibrionales</taxon>
        <taxon>Vibrionaceae</taxon>
        <taxon>Photobacterium</taxon>
    </lineage>
</organism>
<name>A0A0J1H528_9GAMM</name>
<evidence type="ECO:0000256" key="3">
    <source>
        <dbReference type="ARBA" id="ARBA00022989"/>
    </source>
</evidence>
<sequence>MKSLELRIPPLVLLLVFGIAVGAAAAYVPPVSGLMASGKWLAVILMLSGIGVAWGGVVSFKRAQTTVNPMTPDASSALVTSGVYRVTRNPMYLGFLLMLLAWSCWLASGAGIMLSVGFAWYLTQFQIKPEERMLEKVFPDSYPQYLQQVRRWL</sequence>
<evidence type="ECO:0000256" key="5">
    <source>
        <dbReference type="SAM" id="Phobius"/>
    </source>
</evidence>
<dbReference type="GO" id="GO:0016740">
    <property type="term" value="F:transferase activity"/>
    <property type="evidence" value="ECO:0007669"/>
    <property type="project" value="UniProtKB-ARBA"/>
</dbReference>
<dbReference type="PANTHER" id="PTHR12714:SF24">
    <property type="entry name" value="SLR1182 PROTEIN"/>
    <property type="match status" value="1"/>
</dbReference>
<feature type="transmembrane region" description="Helical" evidence="5">
    <location>
        <begin position="41"/>
        <end position="60"/>
    </location>
</feature>